<evidence type="ECO:0000313" key="4">
    <source>
        <dbReference type="Proteomes" id="UP000239430"/>
    </source>
</evidence>
<dbReference type="SUPFAM" id="SSF143011">
    <property type="entry name" value="RelE-like"/>
    <property type="match status" value="1"/>
</dbReference>
<name>A0A9X7J303_9FIRM</name>
<comment type="caution">
    <text evidence="3">The sequence shown here is derived from an EMBL/GenBank/DDBJ whole genome shotgun (WGS) entry which is preliminary data.</text>
</comment>
<dbReference type="InterPro" id="IPR007712">
    <property type="entry name" value="RelE/ParE_toxin"/>
</dbReference>
<reference evidence="3 4" key="1">
    <citation type="submission" date="2018-03" db="EMBL/GenBank/DDBJ databases">
        <title>Genome sequence of Moorella stamsii DSM 26217.</title>
        <authorList>
            <person name="Poehlein A."/>
            <person name="Daniel R."/>
        </authorList>
    </citation>
    <scope>NUCLEOTIDE SEQUENCE [LARGE SCALE GENOMIC DNA]</scope>
    <source>
        <strain evidence="4">DSM 26217</strain>
    </source>
</reference>
<organism evidence="3 4">
    <name type="scientific">Neomoorella stamsii</name>
    <dbReference type="NCBI Taxonomy" id="1266720"/>
    <lineage>
        <taxon>Bacteria</taxon>
        <taxon>Bacillati</taxon>
        <taxon>Bacillota</taxon>
        <taxon>Clostridia</taxon>
        <taxon>Neomoorellales</taxon>
        <taxon>Neomoorellaceae</taxon>
        <taxon>Neomoorella</taxon>
    </lineage>
</organism>
<dbReference type="NCBIfam" id="TIGR02385">
    <property type="entry name" value="RelE_StbE"/>
    <property type="match status" value="1"/>
</dbReference>
<dbReference type="PANTHER" id="PTHR35601">
    <property type="entry name" value="TOXIN RELE"/>
    <property type="match status" value="1"/>
</dbReference>
<evidence type="ECO:0000256" key="2">
    <source>
        <dbReference type="ARBA" id="ARBA00022649"/>
    </source>
</evidence>
<dbReference type="PANTHER" id="PTHR35601:SF1">
    <property type="entry name" value="TOXIN RELE"/>
    <property type="match status" value="1"/>
</dbReference>
<dbReference type="Proteomes" id="UP000239430">
    <property type="component" value="Unassembled WGS sequence"/>
</dbReference>
<accession>A0A9X7J303</accession>
<dbReference type="InterPro" id="IPR035093">
    <property type="entry name" value="RelE/ParE_toxin_dom_sf"/>
</dbReference>
<evidence type="ECO:0000256" key="1">
    <source>
        <dbReference type="ARBA" id="ARBA00006226"/>
    </source>
</evidence>
<gene>
    <name evidence="3" type="ORF">MOST_20280</name>
</gene>
<protein>
    <submittedName>
        <fullName evidence="3">Plasmid stabilization system protein</fullName>
    </submittedName>
</protein>
<dbReference type="RefSeq" id="WP_054937802.1">
    <property type="nucleotide sequence ID" value="NZ_PVXL01000046.1"/>
</dbReference>
<keyword evidence="4" id="KW-1185">Reference proteome</keyword>
<keyword evidence="2" id="KW-1277">Toxin-antitoxin system</keyword>
<dbReference type="InterPro" id="IPR031552">
    <property type="entry name" value="ParE-like_toxin"/>
</dbReference>
<proteinExistence type="inferred from homology"/>
<evidence type="ECO:0000313" key="3">
    <source>
        <dbReference type="EMBL" id="PRR72317.1"/>
    </source>
</evidence>
<dbReference type="Gene3D" id="3.30.2310.20">
    <property type="entry name" value="RelE-like"/>
    <property type="match status" value="1"/>
</dbReference>
<dbReference type="AlphaFoldDB" id="A0A9X7J303"/>
<comment type="similarity">
    <text evidence="1">Belongs to the RelE toxin family.</text>
</comment>
<dbReference type="Pfam" id="PF15781">
    <property type="entry name" value="ParE-like_toxin"/>
    <property type="match status" value="1"/>
</dbReference>
<sequence length="96" mass="11593">MNYHIELSQGAVRDLKKLDRPLRDFLYQQFHEISASPYHSPKLKGEFQDLRSYHCRYQGVDYRIIYYINEAGKLIIIALVGSRENLYKELRRRMQK</sequence>
<dbReference type="EMBL" id="PVXL01000046">
    <property type="protein sequence ID" value="PRR72317.1"/>
    <property type="molecule type" value="Genomic_DNA"/>
</dbReference>